<accession>A0A8K0D2N3</accession>
<evidence type="ECO:0000313" key="2">
    <source>
        <dbReference type="Proteomes" id="UP000801492"/>
    </source>
</evidence>
<reference evidence="1" key="1">
    <citation type="submission" date="2019-08" db="EMBL/GenBank/DDBJ databases">
        <title>The genome of the North American firefly Photinus pyralis.</title>
        <authorList>
            <consortium name="Photinus pyralis genome working group"/>
            <person name="Fallon T.R."/>
            <person name="Sander Lower S.E."/>
            <person name="Weng J.-K."/>
        </authorList>
    </citation>
    <scope>NUCLEOTIDE SEQUENCE</scope>
    <source>
        <strain evidence="1">TRF0915ILg1</strain>
        <tissue evidence="1">Whole body</tissue>
    </source>
</reference>
<dbReference type="Proteomes" id="UP000801492">
    <property type="component" value="Unassembled WGS sequence"/>
</dbReference>
<gene>
    <name evidence="1" type="ORF">ILUMI_12523</name>
</gene>
<comment type="caution">
    <text evidence="1">The sequence shown here is derived from an EMBL/GenBank/DDBJ whole genome shotgun (WGS) entry which is preliminary data.</text>
</comment>
<sequence>MCYGITCSPLIQLAYELAESNNLQTRFTRQKRSAGKEWYLNFMRHHPELSLRAPKPISRAASALVTNGPLFSSDSFIDEEPPLKQLSEIVTTSQLKDDSSTSGMSYIQVAEINL</sequence>
<proteinExistence type="predicted"/>
<dbReference type="AlphaFoldDB" id="A0A8K0D2N3"/>
<evidence type="ECO:0008006" key="3">
    <source>
        <dbReference type="Google" id="ProtNLM"/>
    </source>
</evidence>
<dbReference type="EMBL" id="VTPC01007784">
    <property type="protein sequence ID" value="KAF2893650.1"/>
    <property type="molecule type" value="Genomic_DNA"/>
</dbReference>
<dbReference type="OrthoDB" id="6775405at2759"/>
<evidence type="ECO:0000313" key="1">
    <source>
        <dbReference type="EMBL" id="KAF2893650.1"/>
    </source>
</evidence>
<keyword evidence="2" id="KW-1185">Reference proteome</keyword>
<protein>
    <recommendedName>
        <fullName evidence="3">HTH CENPB-type domain-containing protein</fullName>
    </recommendedName>
</protein>
<name>A0A8K0D2N3_IGNLU</name>
<organism evidence="1 2">
    <name type="scientific">Ignelater luminosus</name>
    <name type="common">Cucubano</name>
    <name type="synonym">Pyrophorus luminosus</name>
    <dbReference type="NCBI Taxonomy" id="2038154"/>
    <lineage>
        <taxon>Eukaryota</taxon>
        <taxon>Metazoa</taxon>
        <taxon>Ecdysozoa</taxon>
        <taxon>Arthropoda</taxon>
        <taxon>Hexapoda</taxon>
        <taxon>Insecta</taxon>
        <taxon>Pterygota</taxon>
        <taxon>Neoptera</taxon>
        <taxon>Endopterygota</taxon>
        <taxon>Coleoptera</taxon>
        <taxon>Polyphaga</taxon>
        <taxon>Elateriformia</taxon>
        <taxon>Elateroidea</taxon>
        <taxon>Elateridae</taxon>
        <taxon>Agrypninae</taxon>
        <taxon>Pyrophorini</taxon>
        <taxon>Ignelater</taxon>
    </lineage>
</organism>